<dbReference type="Pfam" id="PF00011">
    <property type="entry name" value="HSP20"/>
    <property type="match status" value="1"/>
</dbReference>
<accession>A0A089N047</accession>
<proteinExistence type="inferred from homology"/>
<feature type="domain" description="SHSP" evidence="3">
    <location>
        <begin position="34"/>
        <end position="147"/>
    </location>
</feature>
<reference evidence="4 5" key="1">
    <citation type="submission" date="2014-08" db="EMBL/GenBank/DDBJ databases">
        <title>Comparative genomics of the Paenibacillus odorifer group.</title>
        <authorList>
            <person name="den Bakker H.C."/>
            <person name="Tsai Y.-C."/>
            <person name="Martin N."/>
            <person name="Korlach J."/>
            <person name="Wiedmann M."/>
        </authorList>
    </citation>
    <scope>NUCLEOTIDE SEQUENCE [LARGE SCALE GENOMIC DNA]</scope>
    <source>
        <strain evidence="4 5">DSM 14472</strain>
    </source>
</reference>
<comment type="similarity">
    <text evidence="1 2">Belongs to the small heat shock protein (HSP20) family.</text>
</comment>
<dbReference type="InterPro" id="IPR031107">
    <property type="entry name" value="Small_HSP"/>
</dbReference>
<evidence type="ECO:0000313" key="5">
    <source>
        <dbReference type="Proteomes" id="UP000029507"/>
    </source>
</evidence>
<name>A0A089N047_9BACL</name>
<protein>
    <submittedName>
        <fullName evidence="4">Heat-shock protein Hsp20</fullName>
    </submittedName>
</protein>
<organism evidence="4 5">
    <name type="scientific">Paenibacillus stellifer</name>
    <dbReference type="NCBI Taxonomy" id="169760"/>
    <lineage>
        <taxon>Bacteria</taxon>
        <taxon>Bacillati</taxon>
        <taxon>Bacillota</taxon>
        <taxon>Bacilli</taxon>
        <taxon>Bacillales</taxon>
        <taxon>Paenibacillaceae</taxon>
        <taxon>Paenibacillus</taxon>
    </lineage>
</organism>
<dbReference type="Proteomes" id="UP000029507">
    <property type="component" value="Chromosome"/>
</dbReference>
<keyword evidence="5" id="KW-1185">Reference proteome</keyword>
<dbReference type="RefSeq" id="WP_038693093.1">
    <property type="nucleotide sequence ID" value="NZ_CP009286.1"/>
</dbReference>
<dbReference type="OrthoDB" id="9811615at2"/>
<evidence type="ECO:0000256" key="1">
    <source>
        <dbReference type="PROSITE-ProRule" id="PRU00285"/>
    </source>
</evidence>
<evidence type="ECO:0000256" key="2">
    <source>
        <dbReference type="RuleBase" id="RU003616"/>
    </source>
</evidence>
<dbReference type="PROSITE" id="PS01031">
    <property type="entry name" value="SHSP"/>
    <property type="match status" value="1"/>
</dbReference>
<dbReference type="Gene3D" id="2.60.40.790">
    <property type="match status" value="1"/>
</dbReference>
<dbReference type="KEGG" id="pste:PSTEL_01775"/>
<dbReference type="InterPro" id="IPR002068">
    <property type="entry name" value="A-crystallin/Hsp20_dom"/>
</dbReference>
<dbReference type="InterPro" id="IPR008978">
    <property type="entry name" value="HSP20-like_chaperone"/>
</dbReference>
<dbReference type="EMBL" id="CP009286">
    <property type="protein sequence ID" value="AIQ62039.1"/>
    <property type="molecule type" value="Genomic_DNA"/>
</dbReference>
<dbReference type="AlphaFoldDB" id="A0A089N047"/>
<dbReference type="HOGENOM" id="CLU_046737_8_3_9"/>
<dbReference type="STRING" id="169760.PSTEL_01775"/>
<sequence>MFDLVPFGKRRDEAFGQLAKSFGDLFSDDFFAPIKSSTLSFRTDIREKDGSYLIEAELPGFNKDEIDIDYTAPYLTIKAVRGEENTEENQEGKTVRRERRYGEFIRRFYVEDIEEEGIRASLKNGVLKLEVPKRQKPGGKRIEIEGEDQ</sequence>
<evidence type="ECO:0000313" key="4">
    <source>
        <dbReference type="EMBL" id="AIQ62039.1"/>
    </source>
</evidence>
<dbReference type="SUPFAM" id="SSF49764">
    <property type="entry name" value="HSP20-like chaperones"/>
    <property type="match status" value="1"/>
</dbReference>
<gene>
    <name evidence="4" type="ORF">PSTEL_01775</name>
</gene>
<dbReference type="CDD" id="cd06471">
    <property type="entry name" value="ACD_LpsHSP_like"/>
    <property type="match status" value="1"/>
</dbReference>
<evidence type="ECO:0000259" key="3">
    <source>
        <dbReference type="PROSITE" id="PS01031"/>
    </source>
</evidence>
<dbReference type="PANTHER" id="PTHR11527">
    <property type="entry name" value="HEAT-SHOCK PROTEIN 20 FAMILY MEMBER"/>
    <property type="match status" value="1"/>
</dbReference>